<dbReference type="eggNOG" id="COG0618">
    <property type="taxonomic scope" value="Bacteria"/>
</dbReference>
<dbReference type="Gene3D" id="3.10.310.30">
    <property type="match status" value="1"/>
</dbReference>
<reference evidence="2 3" key="1">
    <citation type="submission" date="2009-08" db="EMBL/GenBank/DDBJ databases">
        <authorList>
            <person name="Muzny D."/>
            <person name="Qin X."/>
            <person name="Deng J."/>
            <person name="Jiang H."/>
            <person name="Liu Y."/>
            <person name="Qu J."/>
            <person name="Song X.-Z."/>
            <person name="Zhang L."/>
            <person name="Thornton R."/>
            <person name="Coyle M."/>
            <person name="Francisco L."/>
            <person name="Jackson L."/>
            <person name="Javaid M."/>
            <person name="Korchina V."/>
            <person name="Kovar C."/>
            <person name="Mata R."/>
            <person name="Mathew T."/>
            <person name="Ngo R."/>
            <person name="Nguyen L."/>
            <person name="Nguyen N."/>
            <person name="Okwuonu G."/>
            <person name="Ongeri F."/>
            <person name="Pham C."/>
            <person name="Simmons D."/>
            <person name="Wilczek-Boney K."/>
            <person name="Hale W."/>
            <person name="Jakkamsetti A."/>
            <person name="Pham P."/>
            <person name="Ruth R."/>
            <person name="San Lucas F."/>
            <person name="Warren J."/>
            <person name="Zhang J."/>
            <person name="Zhao Z."/>
            <person name="Zhou C."/>
            <person name="Zhu D."/>
            <person name="Lee S."/>
            <person name="Bess C."/>
            <person name="Blankenburg K."/>
            <person name="Forbes L."/>
            <person name="Fu Q."/>
            <person name="Gubbala S."/>
            <person name="Hirani K."/>
            <person name="Jayaseelan J.C."/>
            <person name="Lara F."/>
            <person name="Munidasa M."/>
            <person name="Palculict T."/>
            <person name="Patil S."/>
            <person name="Pu L.-L."/>
            <person name="Saada N."/>
            <person name="Tang L."/>
            <person name="Weissenberger G."/>
            <person name="Zhu Y."/>
            <person name="Hemphill L."/>
            <person name="Shang Y."/>
            <person name="Youmans B."/>
            <person name="Ayvaz T."/>
            <person name="Ross M."/>
            <person name="Santibanez J."/>
            <person name="Aqrawi P."/>
            <person name="Gross S."/>
            <person name="Joshi V."/>
            <person name="Fowler G."/>
            <person name="Nazareth L."/>
            <person name="Reid J."/>
            <person name="Worley K."/>
            <person name="Petrosino J."/>
            <person name="Highlander S."/>
            <person name="Gibbs R."/>
        </authorList>
    </citation>
    <scope>NUCLEOTIDE SEQUENCE [LARGE SCALE GENOMIC DNA]</scope>
    <source>
        <strain evidence="2 3">ATCC 49175</strain>
    </source>
</reference>
<accession>C8NEX7</accession>
<dbReference type="InterPro" id="IPR001667">
    <property type="entry name" value="DDH_dom"/>
</dbReference>
<dbReference type="InterPro" id="IPR051319">
    <property type="entry name" value="Oligoribo/pAp-PDE_c-di-AMP_PDE"/>
</dbReference>
<dbReference type="GeneID" id="78413197"/>
<dbReference type="RefSeq" id="WP_005605602.1">
    <property type="nucleotide sequence ID" value="NZ_CP102283.1"/>
</dbReference>
<evidence type="ECO:0000313" key="2">
    <source>
        <dbReference type="EMBL" id="EEW37831.1"/>
    </source>
</evidence>
<evidence type="ECO:0000313" key="3">
    <source>
        <dbReference type="Proteomes" id="UP000005926"/>
    </source>
</evidence>
<dbReference type="PANTHER" id="PTHR47618">
    <property type="entry name" value="BIFUNCTIONAL OLIGORIBONUCLEASE AND PAP PHOSPHATASE NRNA"/>
    <property type="match status" value="1"/>
</dbReference>
<sequence length="321" mass="35562">MMNYKELLKEIITEIEKANSIVILRHRKPDPDALGSQIGLSKLIKGAYPEKSVYVIGDMPENLKYIGDMDEITQKVFNKSLVIVVDCSTPQLINCPFEVKVDEVIKIDHHPNVTPYGKVCYVDTTAASASEIMAEFAFDTTTPFQMNREAANVIYAGIIGDTGRFLYPSTTSKTFALVSKLIQHDVDLSGIADRMITKPLNVNRMTGYIYEHLEVSPEGMASVVLTKEVLRRFQSNDQLASLVVSVPGTVEGILAWSLYVEQEDATFRVHLRSKGPIVNHIAQEFGGGGHTLACGIPSVTQAQILEVDAKLKEVVRNFKKD</sequence>
<keyword evidence="3" id="KW-1185">Reference proteome</keyword>
<proteinExistence type="predicted"/>
<dbReference type="PANTHER" id="PTHR47618:SF1">
    <property type="entry name" value="BIFUNCTIONAL OLIGORIBONUCLEASE AND PAP PHOSPHATASE NRNA"/>
    <property type="match status" value="1"/>
</dbReference>
<dbReference type="EMBL" id="ACKZ01000011">
    <property type="protein sequence ID" value="EEW37831.1"/>
    <property type="molecule type" value="Genomic_DNA"/>
</dbReference>
<protein>
    <submittedName>
        <fullName evidence="2">DHH family protein</fullName>
    </submittedName>
</protein>
<evidence type="ECO:0000259" key="1">
    <source>
        <dbReference type="Pfam" id="PF01368"/>
    </source>
</evidence>
<dbReference type="HOGENOM" id="CLU_039720_1_0_9"/>
<dbReference type="InterPro" id="IPR038763">
    <property type="entry name" value="DHH_sf"/>
</dbReference>
<gene>
    <name evidence="2" type="ORF">HMPREF0444_0472</name>
</gene>
<dbReference type="SUPFAM" id="SSF64182">
    <property type="entry name" value="DHH phosphoesterases"/>
    <property type="match status" value="1"/>
</dbReference>
<feature type="domain" description="DDH" evidence="1">
    <location>
        <begin position="20"/>
        <end position="158"/>
    </location>
</feature>
<name>C8NEX7_9LACT</name>
<dbReference type="Proteomes" id="UP000005926">
    <property type="component" value="Unassembled WGS sequence"/>
</dbReference>
<dbReference type="AlphaFoldDB" id="C8NEX7"/>
<dbReference type="Pfam" id="PF01368">
    <property type="entry name" value="DHH"/>
    <property type="match status" value="1"/>
</dbReference>
<organism evidence="2 3">
    <name type="scientific">Granulicatella adiacens ATCC 49175</name>
    <dbReference type="NCBI Taxonomy" id="638301"/>
    <lineage>
        <taxon>Bacteria</taxon>
        <taxon>Bacillati</taxon>
        <taxon>Bacillota</taxon>
        <taxon>Bacilli</taxon>
        <taxon>Lactobacillales</taxon>
        <taxon>Carnobacteriaceae</taxon>
        <taxon>Granulicatella</taxon>
    </lineage>
</organism>
<comment type="caution">
    <text evidence="2">The sequence shown here is derived from an EMBL/GenBank/DDBJ whole genome shotgun (WGS) entry which is preliminary data.</text>
</comment>
<dbReference type="STRING" id="638301.HMPREF0444_0472"/>
<dbReference type="Gene3D" id="3.90.1640.10">
    <property type="entry name" value="inorganic pyrophosphatase (n-terminal core)"/>
    <property type="match status" value="1"/>
</dbReference>